<evidence type="ECO:0000313" key="2">
    <source>
        <dbReference type="Proteomes" id="UP001174136"/>
    </source>
</evidence>
<comment type="caution">
    <text evidence="1">The sequence shown here is derived from an EMBL/GenBank/DDBJ whole genome shotgun (WGS) entry which is preliminary data.</text>
</comment>
<reference evidence="1" key="1">
    <citation type="journal article" date="2023" name="Front. Mar. Sci.">
        <title>A new Merluccius polli reference genome to investigate the effects of global change in West African waters.</title>
        <authorList>
            <person name="Mateo J.L."/>
            <person name="Blanco-Fernandez C."/>
            <person name="Garcia-Vazquez E."/>
            <person name="Machado-Schiaffino G."/>
        </authorList>
    </citation>
    <scope>NUCLEOTIDE SEQUENCE</scope>
    <source>
        <strain evidence="1">C29</strain>
        <tissue evidence="1">Fin</tissue>
    </source>
</reference>
<sequence>MAGAQAPLGPYLCTCLISHAKLINQPLQVALNASQTVAAHDTELRKEKGLHYTLHIRNMDHHRALLLFCLFRVFSMARAVPLSKESVIMRAKVKLNTEQLVMRLDIYLKRLLLGSLSLSPPTDPLDGLSSLVLVLEGYESLLSDSLDGLSQVRQEVSSLRGYLDDWREGHCSEPLLPKQLLQGRLAQLQSRKEYIHTVGIEAVLGLKEYLGYLLKNLDYLGTC</sequence>
<dbReference type="AlphaFoldDB" id="A0AA47NYA4"/>
<gene>
    <name evidence="1" type="primary">lep</name>
    <name evidence="1" type="ORF">N1851_018508</name>
</gene>
<dbReference type="Gene3D" id="1.20.1250.10">
    <property type="match status" value="1"/>
</dbReference>
<organism evidence="1 2">
    <name type="scientific">Merluccius polli</name>
    <name type="common">Benguela hake</name>
    <name type="synonym">Merluccius cadenati</name>
    <dbReference type="NCBI Taxonomy" id="89951"/>
    <lineage>
        <taxon>Eukaryota</taxon>
        <taxon>Metazoa</taxon>
        <taxon>Chordata</taxon>
        <taxon>Craniata</taxon>
        <taxon>Vertebrata</taxon>
        <taxon>Euteleostomi</taxon>
        <taxon>Actinopterygii</taxon>
        <taxon>Neopterygii</taxon>
        <taxon>Teleostei</taxon>
        <taxon>Neoteleostei</taxon>
        <taxon>Acanthomorphata</taxon>
        <taxon>Zeiogadaria</taxon>
        <taxon>Gadariae</taxon>
        <taxon>Gadiformes</taxon>
        <taxon>Gadoidei</taxon>
        <taxon>Merlucciidae</taxon>
        <taxon>Merluccius</taxon>
    </lineage>
</organism>
<accession>A0AA47NYA4</accession>
<protein>
    <submittedName>
        <fullName evidence="1">Leptin</fullName>
    </submittedName>
</protein>
<dbReference type="EMBL" id="JAOPHQ010003418">
    <property type="protein sequence ID" value="KAK0143361.1"/>
    <property type="molecule type" value="Genomic_DNA"/>
</dbReference>
<evidence type="ECO:0000313" key="1">
    <source>
        <dbReference type="EMBL" id="KAK0143361.1"/>
    </source>
</evidence>
<proteinExistence type="predicted"/>
<keyword evidence="2" id="KW-1185">Reference proteome</keyword>
<dbReference type="Proteomes" id="UP001174136">
    <property type="component" value="Unassembled WGS sequence"/>
</dbReference>
<name>A0AA47NYA4_MERPO</name>
<dbReference type="SUPFAM" id="SSF47266">
    <property type="entry name" value="4-helical cytokines"/>
    <property type="match status" value="1"/>
</dbReference>
<dbReference type="InterPro" id="IPR009079">
    <property type="entry name" value="4_helix_cytokine-like_core"/>
</dbReference>